<evidence type="ECO:0000256" key="2">
    <source>
        <dbReference type="ARBA" id="ARBA00022814"/>
    </source>
</evidence>
<feature type="domain" description="NusB/RsmB/TIM44" evidence="7">
    <location>
        <begin position="22"/>
        <end position="158"/>
    </location>
</feature>
<dbReference type="EMBL" id="SLZW01000002">
    <property type="protein sequence ID" value="TCS64264.1"/>
    <property type="molecule type" value="Genomic_DNA"/>
</dbReference>
<comment type="caution">
    <text evidence="8">The sequence shown here is derived from an EMBL/GenBank/DDBJ whole genome shotgun (WGS) entry which is preliminary data.</text>
</comment>
<evidence type="ECO:0000256" key="1">
    <source>
        <dbReference type="ARBA" id="ARBA00005952"/>
    </source>
</evidence>
<dbReference type="PANTHER" id="PTHR11078">
    <property type="entry name" value="N UTILIZATION SUBSTANCE PROTEIN B-RELATED"/>
    <property type="match status" value="1"/>
</dbReference>
<keyword evidence="9" id="KW-1185">Reference proteome</keyword>
<name>A0A4R3JEN1_9PROT</name>
<keyword evidence="5 6" id="KW-0804">Transcription</keyword>
<organism evidence="8 9">
    <name type="scientific">Varunaivibrio sulfuroxidans</name>
    <dbReference type="NCBI Taxonomy" id="1773489"/>
    <lineage>
        <taxon>Bacteria</taxon>
        <taxon>Pseudomonadati</taxon>
        <taxon>Pseudomonadota</taxon>
        <taxon>Alphaproteobacteria</taxon>
        <taxon>Rhodospirillales</taxon>
        <taxon>Magnetovibrionaceae</taxon>
        <taxon>Varunaivibrio</taxon>
    </lineage>
</organism>
<evidence type="ECO:0000259" key="7">
    <source>
        <dbReference type="Pfam" id="PF01029"/>
    </source>
</evidence>
<dbReference type="AlphaFoldDB" id="A0A4R3JEN1"/>
<dbReference type="Gene3D" id="1.10.940.10">
    <property type="entry name" value="NusB-like"/>
    <property type="match status" value="1"/>
</dbReference>
<dbReference type="GO" id="GO:0003723">
    <property type="term" value="F:RNA binding"/>
    <property type="evidence" value="ECO:0007669"/>
    <property type="project" value="UniProtKB-UniRule"/>
</dbReference>
<evidence type="ECO:0000256" key="5">
    <source>
        <dbReference type="ARBA" id="ARBA00023163"/>
    </source>
</evidence>
<evidence type="ECO:0000256" key="4">
    <source>
        <dbReference type="ARBA" id="ARBA00023015"/>
    </source>
</evidence>
<comment type="function">
    <text evidence="6">Involved in transcription antitermination. Required for transcription of ribosomal RNA (rRNA) genes. Binds specifically to the boxA antiterminator sequence of the ribosomal RNA (rrn) operons.</text>
</comment>
<dbReference type="GO" id="GO:0006353">
    <property type="term" value="P:DNA-templated transcription termination"/>
    <property type="evidence" value="ECO:0007669"/>
    <property type="project" value="UniProtKB-UniRule"/>
</dbReference>
<gene>
    <name evidence="6" type="primary">nusB</name>
    <name evidence="8" type="ORF">EDD55_102306</name>
</gene>
<dbReference type="NCBIfam" id="TIGR01951">
    <property type="entry name" value="nusB"/>
    <property type="match status" value="1"/>
</dbReference>
<proteinExistence type="inferred from homology"/>
<accession>A0A4R3JEN1</accession>
<dbReference type="OrthoDB" id="9797817at2"/>
<dbReference type="SUPFAM" id="SSF48013">
    <property type="entry name" value="NusB-like"/>
    <property type="match status" value="1"/>
</dbReference>
<dbReference type="PANTHER" id="PTHR11078:SF3">
    <property type="entry name" value="ANTITERMINATION NUSB DOMAIN-CONTAINING PROTEIN"/>
    <property type="match status" value="1"/>
</dbReference>
<dbReference type="InterPro" id="IPR035926">
    <property type="entry name" value="NusB-like_sf"/>
</dbReference>
<dbReference type="Proteomes" id="UP000295304">
    <property type="component" value="Unassembled WGS sequence"/>
</dbReference>
<dbReference type="HAMAP" id="MF_00073">
    <property type="entry name" value="NusB"/>
    <property type="match status" value="1"/>
</dbReference>
<dbReference type="RefSeq" id="WP_132938213.1">
    <property type="nucleotide sequence ID" value="NZ_CP119676.1"/>
</dbReference>
<keyword evidence="4 6" id="KW-0805">Transcription regulation</keyword>
<evidence type="ECO:0000313" key="8">
    <source>
        <dbReference type="EMBL" id="TCS64264.1"/>
    </source>
</evidence>
<protein>
    <recommendedName>
        <fullName evidence="6">Transcription antitermination protein NusB</fullName>
    </recommendedName>
    <alternativeName>
        <fullName evidence="6">Antitermination factor NusB</fullName>
    </alternativeName>
</protein>
<keyword evidence="3 6" id="KW-0694">RNA-binding</keyword>
<dbReference type="Pfam" id="PF01029">
    <property type="entry name" value="NusB"/>
    <property type="match status" value="1"/>
</dbReference>
<comment type="similarity">
    <text evidence="1 6">Belongs to the NusB family.</text>
</comment>
<dbReference type="GO" id="GO:0005829">
    <property type="term" value="C:cytosol"/>
    <property type="evidence" value="ECO:0007669"/>
    <property type="project" value="TreeGrafter"/>
</dbReference>
<keyword evidence="2 6" id="KW-0889">Transcription antitermination</keyword>
<evidence type="ECO:0000256" key="6">
    <source>
        <dbReference type="HAMAP-Rule" id="MF_00073"/>
    </source>
</evidence>
<sequence length="166" mass="18226">MTVNDTPAGTEKKVSALKKRSAARLSAVQALYEMDVSHAGADPVLREFMQRRWSIGVGDGDDTLLVEPDQTFLIELVRGVTERLGELDKILGSSLRGEWTVERLEVLLRAVLRAGTLELVGRPDIPAKVVISEYLEVSHAFFSGSEPSLVNGVLDRIAHVVRGDEF</sequence>
<evidence type="ECO:0000313" key="9">
    <source>
        <dbReference type="Proteomes" id="UP000295304"/>
    </source>
</evidence>
<reference evidence="8 9" key="1">
    <citation type="submission" date="2019-03" db="EMBL/GenBank/DDBJ databases">
        <title>Genomic Encyclopedia of Type Strains, Phase IV (KMG-IV): sequencing the most valuable type-strain genomes for metagenomic binning, comparative biology and taxonomic classification.</title>
        <authorList>
            <person name="Goeker M."/>
        </authorList>
    </citation>
    <scope>NUCLEOTIDE SEQUENCE [LARGE SCALE GENOMIC DNA]</scope>
    <source>
        <strain evidence="8 9">DSM 101688</strain>
    </source>
</reference>
<dbReference type="GO" id="GO:0031564">
    <property type="term" value="P:transcription antitermination"/>
    <property type="evidence" value="ECO:0007669"/>
    <property type="project" value="UniProtKB-KW"/>
</dbReference>
<evidence type="ECO:0000256" key="3">
    <source>
        <dbReference type="ARBA" id="ARBA00022884"/>
    </source>
</evidence>
<dbReference type="InterPro" id="IPR006027">
    <property type="entry name" value="NusB_RsmB_TIM44"/>
</dbReference>
<dbReference type="InterPro" id="IPR011605">
    <property type="entry name" value="NusB_fam"/>
</dbReference>